<keyword evidence="9" id="KW-1185">Reference proteome</keyword>
<dbReference type="GO" id="GO:0005856">
    <property type="term" value="C:cytoskeleton"/>
    <property type="evidence" value="ECO:0007669"/>
    <property type="project" value="UniProtKB-SubCell"/>
</dbReference>
<dbReference type="SUPFAM" id="SSF55770">
    <property type="entry name" value="Profilin (actin-binding protein)"/>
    <property type="match status" value="1"/>
</dbReference>
<keyword evidence="4 7" id="KW-0009">Actin-binding</keyword>
<evidence type="ECO:0000256" key="3">
    <source>
        <dbReference type="ARBA" id="ARBA00022490"/>
    </source>
</evidence>
<dbReference type="PANTHER" id="PTHR11604">
    <property type="entry name" value="PROFILIN"/>
    <property type="match status" value="1"/>
</dbReference>
<comment type="function">
    <text evidence="6">Binds to actin and affects the structure of the cytoskeleton. At high concentrations, profilin prevents the polymerization of actin, whereas it enhances it at low concentrations. By binding to PIP2, it inhibits the formation of IP3 and DG.</text>
</comment>
<dbReference type="InterPro" id="IPR048278">
    <property type="entry name" value="PFN"/>
</dbReference>
<keyword evidence="5" id="KW-0206">Cytoskeleton</keyword>
<comment type="subcellular location">
    <subcellularLocation>
        <location evidence="1">Cytoplasm</location>
        <location evidence="1">Cytoskeleton</location>
    </subcellularLocation>
</comment>
<dbReference type="Pfam" id="PF00235">
    <property type="entry name" value="Profilin"/>
    <property type="match status" value="1"/>
</dbReference>
<keyword evidence="3" id="KW-0963">Cytoplasm</keyword>
<dbReference type="Gene3D" id="3.30.450.30">
    <property type="entry name" value="Dynein light chain 2a, cytoplasmic"/>
    <property type="match status" value="1"/>
</dbReference>
<comment type="caution">
    <text evidence="8">The sequence shown here is derived from an EMBL/GenBank/DDBJ whole genome shotgun (WGS) entry which is preliminary data.</text>
</comment>
<evidence type="ECO:0000256" key="6">
    <source>
        <dbReference type="ARBA" id="ARBA00025549"/>
    </source>
</evidence>
<evidence type="ECO:0000256" key="5">
    <source>
        <dbReference type="ARBA" id="ARBA00023212"/>
    </source>
</evidence>
<dbReference type="AlphaFoldDB" id="A0A8J4PQ97"/>
<dbReference type="InterPro" id="IPR005455">
    <property type="entry name" value="PFN_euk"/>
</dbReference>
<gene>
    <name evidence="8" type="ORF">CYY_006944</name>
</gene>
<dbReference type="EMBL" id="AJWJ01000343">
    <property type="protein sequence ID" value="KAF2071739.1"/>
    <property type="molecule type" value="Genomic_DNA"/>
</dbReference>
<dbReference type="OrthoDB" id="421374at2759"/>
<comment type="similarity">
    <text evidence="2 7">Belongs to the profilin family.</text>
</comment>
<evidence type="ECO:0000313" key="8">
    <source>
        <dbReference type="EMBL" id="KAF2071739.1"/>
    </source>
</evidence>
<evidence type="ECO:0000313" key="9">
    <source>
        <dbReference type="Proteomes" id="UP000695562"/>
    </source>
</evidence>
<evidence type="ECO:0000256" key="2">
    <source>
        <dbReference type="ARBA" id="ARBA00010058"/>
    </source>
</evidence>
<evidence type="ECO:0000256" key="1">
    <source>
        <dbReference type="ARBA" id="ARBA00004245"/>
    </source>
</evidence>
<evidence type="ECO:0000256" key="4">
    <source>
        <dbReference type="ARBA" id="ARBA00023203"/>
    </source>
</evidence>
<proteinExistence type="inferred from homology"/>
<evidence type="ECO:0000256" key="7">
    <source>
        <dbReference type="RuleBase" id="RU003909"/>
    </source>
</evidence>
<dbReference type="GO" id="GO:0005938">
    <property type="term" value="C:cell cortex"/>
    <property type="evidence" value="ECO:0007669"/>
    <property type="project" value="TreeGrafter"/>
</dbReference>
<accession>A0A8J4PQ97</accession>
<sequence length="129" mass="14018">MNFQKFVNELLAGSQLSEGAIIEVSSKKVTKSDNLFFEDGELEKIIDLFKQPNDVTTKGIHVDGINYKGSKEAEDDTLYGQRSGVGGVILLQTKAAKLIIVGVYDESIKKSNASKATKTVGDKLSKDGY</sequence>
<name>A0A8J4PQ97_9MYCE</name>
<reference evidence="8" key="1">
    <citation type="submission" date="2020-01" db="EMBL/GenBank/DDBJ databases">
        <title>Development of genomics and gene disruption for Polysphondylium violaceum indicates a role for the polyketide synthase stlB in stalk morphogenesis.</title>
        <authorList>
            <person name="Narita B."/>
            <person name="Kawabe Y."/>
            <person name="Kin K."/>
            <person name="Saito T."/>
            <person name="Gibbs R."/>
            <person name="Kuspa A."/>
            <person name="Muzny D."/>
            <person name="Queller D."/>
            <person name="Richards S."/>
            <person name="Strassman J."/>
            <person name="Sucgang R."/>
            <person name="Worley K."/>
            <person name="Schaap P."/>
        </authorList>
    </citation>
    <scope>NUCLEOTIDE SEQUENCE</scope>
    <source>
        <strain evidence="8">QSvi11</strain>
    </source>
</reference>
<organism evidence="8 9">
    <name type="scientific">Polysphondylium violaceum</name>
    <dbReference type="NCBI Taxonomy" id="133409"/>
    <lineage>
        <taxon>Eukaryota</taxon>
        <taxon>Amoebozoa</taxon>
        <taxon>Evosea</taxon>
        <taxon>Eumycetozoa</taxon>
        <taxon>Dictyostelia</taxon>
        <taxon>Dictyosteliales</taxon>
        <taxon>Dictyosteliaceae</taxon>
        <taxon>Polysphondylium</taxon>
    </lineage>
</organism>
<dbReference type="PANTHER" id="PTHR11604:SF0">
    <property type="entry name" value="PROFILIN"/>
    <property type="match status" value="1"/>
</dbReference>
<protein>
    <recommendedName>
        <fullName evidence="7">Profilin</fullName>
    </recommendedName>
</protein>
<dbReference type="GO" id="GO:0003785">
    <property type="term" value="F:actin monomer binding"/>
    <property type="evidence" value="ECO:0007669"/>
    <property type="project" value="TreeGrafter"/>
</dbReference>
<dbReference type="SMART" id="SM00392">
    <property type="entry name" value="PROF"/>
    <property type="match status" value="1"/>
</dbReference>
<dbReference type="Proteomes" id="UP000695562">
    <property type="component" value="Unassembled WGS sequence"/>
</dbReference>
<dbReference type="InterPro" id="IPR036140">
    <property type="entry name" value="PFN_sf"/>
</dbReference>